<dbReference type="Proteomes" id="UP001432163">
    <property type="component" value="Segment"/>
</dbReference>
<organism evidence="1 2">
    <name type="scientific">Vibrio phage vB_VpM-pA2SJ1</name>
    <dbReference type="NCBI Taxonomy" id="3095964"/>
    <lineage>
        <taxon>Viruses</taxon>
        <taxon>Duplodnaviria</taxon>
        <taxon>Heunggongvirae</taxon>
        <taxon>Uroviricota</taxon>
        <taxon>Caudoviricetes</taxon>
    </lineage>
</organism>
<reference evidence="1" key="1">
    <citation type="submission" date="2023-11" db="EMBL/GenBank/DDBJ databases">
        <title>Complete genome sequence of Vibrio virus vB_VpM-pA2SJ1.</title>
        <authorList>
            <person name="Lim S.J."/>
            <person name="Park S.Y."/>
            <person name="Kim J.H."/>
        </authorList>
    </citation>
    <scope>NUCLEOTIDE SEQUENCE</scope>
</reference>
<protein>
    <submittedName>
        <fullName evidence="1">Uncharacterized protein</fullName>
    </submittedName>
</protein>
<proteinExistence type="predicted"/>
<name>A0AAX4J5Q0_9CAUD</name>
<evidence type="ECO:0000313" key="1">
    <source>
        <dbReference type="EMBL" id="WRQ13072.1"/>
    </source>
</evidence>
<dbReference type="EMBL" id="OR813779">
    <property type="protein sequence ID" value="WRQ13072.1"/>
    <property type="molecule type" value="Genomic_DNA"/>
</dbReference>
<evidence type="ECO:0000313" key="2">
    <source>
        <dbReference type="Proteomes" id="UP001432163"/>
    </source>
</evidence>
<sequence length="62" mass="6726">MKKILIDVKIIDAEDKTPADQIKPVKSLSTGVVTGEVSDEQIEQAVNAQVFELTQSLANSLK</sequence>
<accession>A0AAX4J5Q0</accession>